<reference evidence="2" key="1">
    <citation type="submission" date="2013-10" db="EMBL/GenBank/DDBJ databases">
        <title>Genomic analysis of the causative agents of coccidiosis in chickens.</title>
        <authorList>
            <person name="Reid A.J."/>
            <person name="Blake D."/>
            <person name="Billington K."/>
            <person name="Browne H."/>
            <person name="Dunn M."/>
            <person name="Hung S."/>
            <person name="Kawahara F."/>
            <person name="Miranda-Saavedra D."/>
            <person name="Mourier T."/>
            <person name="Nagra H."/>
            <person name="Otto T.D."/>
            <person name="Rawlings N."/>
            <person name="Sanchez A."/>
            <person name="Sanders M."/>
            <person name="Subramaniam C."/>
            <person name="Tay Y."/>
            <person name="Dear P."/>
            <person name="Doerig C."/>
            <person name="Gruber A."/>
            <person name="Parkinson J."/>
            <person name="Shirley M."/>
            <person name="Wan K.L."/>
            <person name="Berriman M."/>
            <person name="Tomley F."/>
            <person name="Pain A."/>
        </authorList>
    </citation>
    <scope>NUCLEOTIDE SEQUENCE [LARGE SCALE GENOMIC DNA]</scope>
    <source>
        <strain evidence="2">Houghton</strain>
    </source>
</reference>
<feature type="coiled-coil region" evidence="1">
    <location>
        <begin position="197"/>
        <end position="226"/>
    </location>
</feature>
<proteinExistence type="predicted"/>
<dbReference type="VEuPathDB" id="ToxoDB:EBH_0030750"/>
<evidence type="ECO:0000313" key="2">
    <source>
        <dbReference type="EMBL" id="CDJ50082.1"/>
    </source>
</evidence>
<name>U6LI80_9EIME</name>
<evidence type="ECO:0000313" key="3">
    <source>
        <dbReference type="Proteomes" id="UP000030750"/>
    </source>
</evidence>
<gene>
    <name evidence="2" type="ORF">EBH_0030750</name>
</gene>
<accession>U6LI80</accession>
<reference evidence="2" key="2">
    <citation type="submission" date="2013-10" db="EMBL/GenBank/DDBJ databases">
        <authorList>
            <person name="Aslett M."/>
        </authorList>
    </citation>
    <scope>NUCLEOTIDE SEQUENCE [LARGE SCALE GENOMIC DNA]</scope>
    <source>
        <strain evidence="2">Houghton</strain>
    </source>
</reference>
<organism evidence="2 3">
    <name type="scientific">Eimeria brunetti</name>
    <dbReference type="NCBI Taxonomy" id="51314"/>
    <lineage>
        <taxon>Eukaryota</taxon>
        <taxon>Sar</taxon>
        <taxon>Alveolata</taxon>
        <taxon>Apicomplexa</taxon>
        <taxon>Conoidasida</taxon>
        <taxon>Coccidia</taxon>
        <taxon>Eucoccidiorida</taxon>
        <taxon>Eimeriorina</taxon>
        <taxon>Eimeriidae</taxon>
        <taxon>Eimeria</taxon>
    </lineage>
</organism>
<dbReference type="EMBL" id="HG712035">
    <property type="protein sequence ID" value="CDJ50082.1"/>
    <property type="molecule type" value="Genomic_DNA"/>
</dbReference>
<sequence length="229" mass="26524">MEAKKTLEAARHCFVTIARNRKQGSYVVPAEQSQPVVKVEQLLSSLRKRFDDVHAEVRKRSEEVARYKESIRQADSAEHQVTNDKARIHQLEKDTVRQRNLTLQSRLKSLGLELREERGALEQRLVEWQQSIVNDAAAAALSASSGKWRRMLCVEKLIANSLQKTSVENVEKWQYKEDIFQKIREATGMADVMEIVNKFLNRDLENQKLKLLAEEAEKKLEVKNEDKQL</sequence>
<dbReference type="Proteomes" id="UP000030750">
    <property type="component" value="Unassembled WGS sequence"/>
</dbReference>
<evidence type="ECO:0000256" key="1">
    <source>
        <dbReference type="SAM" id="Coils"/>
    </source>
</evidence>
<protein>
    <submittedName>
        <fullName evidence="2">Uncharacterized protein</fullName>
    </submittedName>
</protein>
<keyword evidence="3" id="KW-1185">Reference proteome</keyword>
<dbReference type="AlphaFoldDB" id="U6LI80"/>
<dbReference type="OrthoDB" id="10255247at2759"/>
<keyword evidence="1" id="KW-0175">Coiled coil</keyword>